<keyword evidence="5" id="KW-1185">Reference proteome</keyword>
<dbReference type="PANTHER" id="PTHR31836:SF28">
    <property type="entry name" value="SRCR DOMAIN-CONTAINING PROTEIN-RELATED"/>
    <property type="match status" value="1"/>
</dbReference>
<dbReference type="Proteomes" id="UP000094065">
    <property type="component" value="Unassembled WGS sequence"/>
</dbReference>
<feature type="chain" id="PRO_5009129299" description="RlpA-like protein double-psi beta-barrel domain-containing protein" evidence="3">
    <location>
        <begin position="18"/>
        <end position="368"/>
    </location>
</feature>
<dbReference type="STRING" id="1295533.A0A1E3HN67"/>
<dbReference type="RefSeq" id="XP_018992540.1">
    <property type="nucleotide sequence ID" value="XM_019140049.1"/>
</dbReference>
<evidence type="ECO:0000256" key="3">
    <source>
        <dbReference type="SAM" id="SignalP"/>
    </source>
</evidence>
<dbReference type="GeneID" id="30157000"/>
<dbReference type="PANTHER" id="PTHR31836">
    <property type="match status" value="1"/>
</dbReference>
<evidence type="ECO:0000256" key="1">
    <source>
        <dbReference type="ARBA" id="ARBA00022729"/>
    </source>
</evidence>
<sequence>MLALLALFHLLPILALAAHNPPHHRRAHERARKNYEHVHGRDAAHNAPAAILERDTHFDNRTLVERDHYDNRTLTPRADTFTGVGTFYSTGLGACGETNVDSDYLVALNSAQYGSGSPGPQCFKSITITDGSTSVSGISILDECPTCDYGSLDLSPSLFVRFADEDTGTIHITWWYEDSESTSAAATSTSPTSTYVAPTSTYTPPTSTYTPPTSTYVAPTSTYTPPTSTYTPPTSTYTPPSSTWVAPSSSSSASPSVEPSTSSSTSIWVAPSSFSESSSAPSSTITSSPISSAAISTSASASNSTNPWAVVSSASDVSVQASASVGVSVSTDGSDSSVSVSASGNLELINALTANYGQLVVNAAQVAA</sequence>
<evidence type="ECO:0008006" key="6">
    <source>
        <dbReference type="Google" id="ProtNLM"/>
    </source>
</evidence>
<gene>
    <name evidence="4" type="ORF">L202_05691</name>
</gene>
<reference evidence="4 5" key="1">
    <citation type="submission" date="2016-06" db="EMBL/GenBank/DDBJ databases">
        <title>Evolution of pathogenesis and genome organization in the Tremellales.</title>
        <authorList>
            <person name="Cuomo C."/>
            <person name="Litvintseva A."/>
            <person name="Heitman J."/>
            <person name="Chen Y."/>
            <person name="Sun S."/>
            <person name="Springer D."/>
            <person name="Dromer F."/>
            <person name="Young S."/>
            <person name="Zeng Q."/>
            <person name="Chapman S."/>
            <person name="Gujja S."/>
            <person name="Saif S."/>
            <person name="Birren B."/>
        </authorList>
    </citation>
    <scope>NUCLEOTIDE SEQUENCE [LARGE SCALE GENOMIC DNA]</scope>
    <source>
        <strain evidence="4 5">CBS 6039</strain>
    </source>
</reference>
<dbReference type="OrthoDB" id="623670at2759"/>
<evidence type="ECO:0000313" key="5">
    <source>
        <dbReference type="Proteomes" id="UP000094065"/>
    </source>
</evidence>
<accession>A0A1E3HN67</accession>
<dbReference type="Gene3D" id="2.40.40.10">
    <property type="entry name" value="RlpA-like domain"/>
    <property type="match status" value="1"/>
</dbReference>
<dbReference type="InterPro" id="IPR051477">
    <property type="entry name" value="Expansin_CellWall"/>
</dbReference>
<dbReference type="AlphaFoldDB" id="A0A1E3HN67"/>
<evidence type="ECO:0000256" key="2">
    <source>
        <dbReference type="SAM" id="MobiDB-lite"/>
    </source>
</evidence>
<dbReference type="EMBL" id="AWGJ01000008">
    <property type="protein sequence ID" value="ODN77166.1"/>
    <property type="molecule type" value="Genomic_DNA"/>
</dbReference>
<dbReference type="InterPro" id="IPR036908">
    <property type="entry name" value="RlpA-like_sf"/>
</dbReference>
<dbReference type="CDD" id="cd22191">
    <property type="entry name" value="DPBB_RlpA_EXP_N-like"/>
    <property type="match status" value="1"/>
</dbReference>
<comment type="caution">
    <text evidence="4">The sequence shown here is derived from an EMBL/GenBank/DDBJ whole genome shotgun (WGS) entry which is preliminary data.</text>
</comment>
<protein>
    <recommendedName>
        <fullName evidence="6">RlpA-like protein double-psi beta-barrel domain-containing protein</fullName>
    </recommendedName>
</protein>
<feature type="region of interest" description="Disordered" evidence="2">
    <location>
        <begin position="184"/>
        <end position="262"/>
    </location>
</feature>
<dbReference type="SUPFAM" id="SSF50685">
    <property type="entry name" value="Barwin-like endoglucanases"/>
    <property type="match status" value="1"/>
</dbReference>
<evidence type="ECO:0000313" key="4">
    <source>
        <dbReference type="EMBL" id="ODN77166.1"/>
    </source>
</evidence>
<name>A0A1E3HN67_9TREE</name>
<organism evidence="4 5">
    <name type="scientific">Cryptococcus amylolentus CBS 6039</name>
    <dbReference type="NCBI Taxonomy" id="1295533"/>
    <lineage>
        <taxon>Eukaryota</taxon>
        <taxon>Fungi</taxon>
        <taxon>Dikarya</taxon>
        <taxon>Basidiomycota</taxon>
        <taxon>Agaricomycotina</taxon>
        <taxon>Tremellomycetes</taxon>
        <taxon>Tremellales</taxon>
        <taxon>Cryptococcaceae</taxon>
        <taxon>Cryptococcus</taxon>
    </lineage>
</organism>
<keyword evidence="1 3" id="KW-0732">Signal</keyword>
<proteinExistence type="predicted"/>
<feature type="signal peptide" evidence="3">
    <location>
        <begin position="1"/>
        <end position="17"/>
    </location>
</feature>